<dbReference type="InterPro" id="IPR051134">
    <property type="entry name" value="PPP_phosphatase"/>
</dbReference>
<sequence>MNHLTGQLPEVLTNEYCQNIIRRMKEREGELTGLPHNLIIDILVKGTEYLRLTDNLIKIEPEKKDDDHYFIIVGDLHGQFNDLIKIFDKFGYPTKQHVYILLGDYVDRGIDGLEILVTMSILKLTEPQSIYFLRGNHESLAMNSLYGFTDEIKSKFPQDYNSVLDACGEFYKSLPLAAVVANSAFCAHGGIFSRNELTQPGFIEEINGIDRFIDEDSNNPISLFNQLLWSDPELADGFKKNDFRGVGIVWGSKQSNLFLQQNHLKFIIRAHESPEARCIRVRYRLGGMQDGYVQDHCTCEGGAYTLYSAPCDKVCIQGVIQPCLGAVAVLLYPYNELCFQQFS</sequence>
<keyword evidence="3" id="KW-0464">Manganese</keyword>
<dbReference type="CDD" id="cd00144">
    <property type="entry name" value="MPP_PPP_family"/>
    <property type="match status" value="1"/>
</dbReference>
<organism evidence="6 8">
    <name type="scientific">Entamoeba nuttalli</name>
    <dbReference type="NCBI Taxonomy" id="412467"/>
    <lineage>
        <taxon>Eukaryota</taxon>
        <taxon>Amoebozoa</taxon>
        <taxon>Evosea</taxon>
        <taxon>Archamoebae</taxon>
        <taxon>Mastigamoebida</taxon>
        <taxon>Entamoebidae</taxon>
        <taxon>Entamoeba</taxon>
    </lineage>
</organism>
<keyword evidence="2" id="KW-0479">Metal-binding</keyword>
<dbReference type="Gene3D" id="3.60.21.10">
    <property type="match status" value="1"/>
</dbReference>
<comment type="catalytic activity">
    <reaction evidence="4">
        <text>O-phospho-L-threonyl-[protein] + H2O = L-threonyl-[protein] + phosphate</text>
        <dbReference type="Rhea" id="RHEA:47004"/>
        <dbReference type="Rhea" id="RHEA-COMP:11060"/>
        <dbReference type="Rhea" id="RHEA-COMP:11605"/>
        <dbReference type="ChEBI" id="CHEBI:15377"/>
        <dbReference type="ChEBI" id="CHEBI:30013"/>
        <dbReference type="ChEBI" id="CHEBI:43474"/>
        <dbReference type="ChEBI" id="CHEBI:61977"/>
        <dbReference type="EC" id="3.1.3.16"/>
    </reaction>
</comment>
<proteinExistence type="inferred from homology"/>
<dbReference type="Proteomes" id="UP001628156">
    <property type="component" value="Unassembled WGS sequence"/>
</dbReference>
<feature type="domain" description="Serine/threonine specific protein phosphatases" evidence="5">
    <location>
        <begin position="133"/>
        <end position="138"/>
    </location>
</feature>
<name>A0ABQ0DF18_9EUKA</name>
<dbReference type="SMART" id="SM00156">
    <property type="entry name" value="PP2Ac"/>
    <property type="match status" value="1"/>
</dbReference>
<accession>A0ABQ0DF18</accession>
<dbReference type="InterPro" id="IPR006186">
    <property type="entry name" value="Ser/Thr-sp_prot-phosphatase"/>
</dbReference>
<dbReference type="EC" id="3.1.3.16" evidence="4"/>
<evidence type="ECO:0000256" key="3">
    <source>
        <dbReference type="ARBA" id="ARBA00023211"/>
    </source>
</evidence>
<comment type="cofactor">
    <cofactor evidence="1">
        <name>Mn(2+)</name>
        <dbReference type="ChEBI" id="CHEBI:29035"/>
    </cofactor>
</comment>
<keyword evidence="8" id="KW-1185">Reference proteome</keyword>
<dbReference type="SUPFAM" id="SSF56300">
    <property type="entry name" value="Metallo-dependent phosphatases"/>
    <property type="match status" value="1"/>
</dbReference>
<keyword evidence="4" id="KW-0378">Hydrolase</keyword>
<evidence type="ECO:0000313" key="7">
    <source>
        <dbReference type="EMBL" id="GAB1223580.1"/>
    </source>
</evidence>
<dbReference type="PANTHER" id="PTHR45668">
    <property type="entry name" value="SERINE/THREONINE-PROTEIN PHOSPHATASE 5-RELATED"/>
    <property type="match status" value="1"/>
</dbReference>
<evidence type="ECO:0000259" key="5">
    <source>
        <dbReference type="PROSITE" id="PS00125"/>
    </source>
</evidence>
<evidence type="ECO:0000313" key="6">
    <source>
        <dbReference type="EMBL" id="GAB1221443.1"/>
    </source>
</evidence>
<dbReference type="PANTHER" id="PTHR45668:SF9">
    <property type="entry name" value="SERINE_THREONINE-PROTEIN PHOSPHATASE 7"/>
    <property type="match status" value="1"/>
</dbReference>
<dbReference type="EMBL" id="BAAFRS010000154">
    <property type="protein sequence ID" value="GAB1223580.1"/>
    <property type="molecule type" value="Genomic_DNA"/>
</dbReference>
<evidence type="ECO:0000256" key="1">
    <source>
        <dbReference type="ARBA" id="ARBA00001936"/>
    </source>
</evidence>
<comment type="similarity">
    <text evidence="4">Belongs to the PPP phosphatase family.</text>
</comment>
<reference evidence="6" key="2">
    <citation type="submission" date="2024-08" db="EMBL/GenBank/DDBJ databases">
        <title>Draft genome assembly of Entamoeba nuttalli using a combination of long-read and short-read sequencing data.</title>
        <authorList>
            <person name="Tanaka M."/>
            <person name="Tachibana H."/>
        </authorList>
    </citation>
    <scope>NUCLEOTIDE SEQUENCE</scope>
    <source>
        <strain evidence="6">P19-061405</strain>
    </source>
</reference>
<dbReference type="Pfam" id="PF00149">
    <property type="entry name" value="Metallophos"/>
    <property type="match status" value="1"/>
</dbReference>
<reference evidence="6 8" key="1">
    <citation type="journal article" date="2019" name="PLoS Negl. Trop. Dis.">
        <title>Whole genome sequencing of Entamoeba nuttalli reveals mammalian host-related molecular signatures and a novel octapeptide-repeat surface protein.</title>
        <authorList>
            <person name="Tanaka M."/>
            <person name="Makiuchi T."/>
            <person name="Komiyama T."/>
            <person name="Shiina T."/>
            <person name="Osaki K."/>
            <person name="Tachibana H."/>
        </authorList>
    </citation>
    <scope>NUCLEOTIDE SEQUENCE [LARGE SCALE GENOMIC DNA]</scope>
    <source>
        <strain evidence="6 8">P19-061405</strain>
    </source>
</reference>
<dbReference type="PRINTS" id="PR00114">
    <property type="entry name" value="STPHPHTASE"/>
</dbReference>
<dbReference type="InterPro" id="IPR029052">
    <property type="entry name" value="Metallo-depent_PP-like"/>
</dbReference>
<evidence type="ECO:0000256" key="2">
    <source>
        <dbReference type="ARBA" id="ARBA00022723"/>
    </source>
</evidence>
<evidence type="ECO:0000313" key="8">
    <source>
        <dbReference type="Proteomes" id="UP001628156"/>
    </source>
</evidence>
<protein>
    <recommendedName>
        <fullName evidence="4">Serine/threonine-protein phosphatase</fullName>
        <ecNumber evidence="4">3.1.3.16</ecNumber>
    </recommendedName>
</protein>
<dbReference type="PROSITE" id="PS00125">
    <property type="entry name" value="SER_THR_PHOSPHATASE"/>
    <property type="match status" value="1"/>
</dbReference>
<gene>
    <name evidence="6" type="ORF">ENUP19_0080G0097</name>
    <name evidence="7" type="ORF">ENUP19_0154G0011</name>
</gene>
<comment type="caution">
    <text evidence="6">The sequence shown here is derived from an EMBL/GenBank/DDBJ whole genome shotgun (WGS) entry which is preliminary data.</text>
</comment>
<evidence type="ECO:0000256" key="4">
    <source>
        <dbReference type="RuleBase" id="RU004273"/>
    </source>
</evidence>
<dbReference type="EMBL" id="BAAFRS010000080">
    <property type="protein sequence ID" value="GAB1221443.1"/>
    <property type="molecule type" value="Genomic_DNA"/>
</dbReference>
<dbReference type="InterPro" id="IPR004843">
    <property type="entry name" value="Calcineurin-like_PHP"/>
</dbReference>